<dbReference type="AlphaFoldDB" id="A0A2I0CMM8"/>
<evidence type="ECO:0000313" key="2">
    <source>
        <dbReference type="Proteomes" id="UP000242861"/>
    </source>
</evidence>
<organism evidence="1 2">
    <name type="scientific">Pseudomonas fluvialis</name>
    <dbReference type="NCBI Taxonomy" id="1793966"/>
    <lineage>
        <taxon>Bacteria</taxon>
        <taxon>Pseudomonadati</taxon>
        <taxon>Pseudomonadota</taxon>
        <taxon>Gammaproteobacteria</taxon>
        <taxon>Pseudomonadales</taxon>
        <taxon>Pseudomonadaceae</taxon>
        <taxon>Pseudomonas</taxon>
    </lineage>
</organism>
<dbReference type="Proteomes" id="UP000242861">
    <property type="component" value="Unassembled WGS sequence"/>
</dbReference>
<evidence type="ECO:0000313" key="1">
    <source>
        <dbReference type="EMBL" id="PKF70409.1"/>
    </source>
</evidence>
<dbReference type="EMBL" id="PIYS01000027">
    <property type="protein sequence ID" value="PKF70409.1"/>
    <property type="molecule type" value="Genomic_DNA"/>
</dbReference>
<accession>A0A2I0CMM8</accession>
<protein>
    <submittedName>
        <fullName evidence="1">Uncharacterized protein</fullName>
    </submittedName>
</protein>
<comment type="caution">
    <text evidence="1">The sequence shown here is derived from an EMBL/GenBank/DDBJ whole genome shotgun (WGS) entry which is preliminary data.</text>
</comment>
<gene>
    <name evidence="1" type="ORF">CW360_14010</name>
</gene>
<reference evidence="2" key="1">
    <citation type="submission" date="2017-12" db="EMBL/GenBank/DDBJ databases">
        <authorList>
            <person name="Yu X.-Y."/>
        </authorList>
    </citation>
    <scope>NUCLEOTIDE SEQUENCE [LARGE SCALE GENOMIC DNA]</scope>
    <source>
        <strain evidence="2">ZYSR67-Z</strain>
    </source>
</reference>
<sequence>MPAFECTVQYYMGAYQTNTVRSQRASCSHSEDEAVRHLGVKLFGERLDHVERIDLKPGDKPGMSRWLIVGREAG</sequence>
<dbReference type="RefSeq" id="WP_101194122.1">
    <property type="nucleotide sequence ID" value="NZ_PIYS01000027.1"/>
</dbReference>
<name>A0A2I0CMM8_9PSED</name>
<proteinExistence type="predicted"/>